<accession>A0A8H5FD54</accession>
<comment type="caution">
    <text evidence="2">The sequence shown here is derived from an EMBL/GenBank/DDBJ whole genome shotgun (WGS) entry which is preliminary data.</text>
</comment>
<reference evidence="2 3" key="1">
    <citation type="journal article" date="2020" name="ISME J.">
        <title>Uncovering the hidden diversity of litter-decomposition mechanisms in mushroom-forming fungi.</title>
        <authorList>
            <person name="Floudas D."/>
            <person name="Bentzer J."/>
            <person name="Ahren D."/>
            <person name="Johansson T."/>
            <person name="Persson P."/>
            <person name="Tunlid A."/>
        </authorList>
    </citation>
    <scope>NUCLEOTIDE SEQUENCE [LARGE SCALE GENOMIC DNA]</scope>
    <source>
        <strain evidence="2 3">CBS 175.51</strain>
    </source>
</reference>
<name>A0A8H5FD54_9AGAR</name>
<dbReference type="Proteomes" id="UP000541558">
    <property type="component" value="Unassembled WGS sequence"/>
</dbReference>
<dbReference type="OrthoDB" id="3258386at2759"/>
<organism evidence="2 3">
    <name type="scientific">Ephemerocybe angulata</name>
    <dbReference type="NCBI Taxonomy" id="980116"/>
    <lineage>
        <taxon>Eukaryota</taxon>
        <taxon>Fungi</taxon>
        <taxon>Dikarya</taxon>
        <taxon>Basidiomycota</taxon>
        <taxon>Agaricomycotina</taxon>
        <taxon>Agaricomycetes</taxon>
        <taxon>Agaricomycetidae</taxon>
        <taxon>Agaricales</taxon>
        <taxon>Agaricineae</taxon>
        <taxon>Psathyrellaceae</taxon>
        <taxon>Ephemerocybe</taxon>
    </lineage>
</organism>
<dbReference type="EMBL" id="JAACJK010000110">
    <property type="protein sequence ID" value="KAF5332695.1"/>
    <property type="molecule type" value="Genomic_DNA"/>
</dbReference>
<evidence type="ECO:0008006" key="4">
    <source>
        <dbReference type="Google" id="ProtNLM"/>
    </source>
</evidence>
<protein>
    <recommendedName>
        <fullName evidence="4">F-box domain-containing protein</fullName>
    </recommendedName>
</protein>
<gene>
    <name evidence="2" type="ORF">D9611_005276</name>
</gene>
<evidence type="ECO:0000256" key="1">
    <source>
        <dbReference type="SAM" id="MobiDB-lite"/>
    </source>
</evidence>
<evidence type="ECO:0000313" key="3">
    <source>
        <dbReference type="Proteomes" id="UP000541558"/>
    </source>
</evidence>
<feature type="region of interest" description="Disordered" evidence="1">
    <location>
        <begin position="379"/>
        <end position="433"/>
    </location>
</feature>
<keyword evidence="3" id="KW-1185">Reference proteome</keyword>
<evidence type="ECO:0000313" key="2">
    <source>
        <dbReference type="EMBL" id="KAF5332695.1"/>
    </source>
</evidence>
<sequence>MNHPPLAQEVIRNVCAYMRASTLVAMALTCRDFLEPALDALWYDVAFWKPFISCLQSTKELWTITTRPLEGNPRITVDVLYPRRVITLEDLDRYLTYYAPRIRDLHLGLHQTTVLSIEAWKALHVATDGKRGVLSPLLKTFYWSSPEDIAFTMGEDAARQISPYMSLFLSDSITSLSFDVPQQLPLHAKSLEEAIKRLPRLRCLNIYDESERSEPEGRASIKEFITSIPLQYLEKLTVSFVTTSMVRHLALLPHLKALCIQGENETIIDLEMTAGSDLICGSFSSLNSLRIHRTTASKFRNLLCYIPPTNVITEIKCVTDETASTSEIQETIDTMPFHCNPLTLETLWFNDFRYSRSTDEPMELDLTQEVQKVAELESPEVRQSGVRGPRSVRPRVRLSGACGPPAVDFGDMQSEAAGGRNRFPGTRPPPRSH</sequence>
<proteinExistence type="predicted"/>
<dbReference type="AlphaFoldDB" id="A0A8H5FD54"/>